<dbReference type="Gene3D" id="2.60.40.1120">
    <property type="entry name" value="Carboxypeptidase-like, regulatory domain"/>
    <property type="match status" value="1"/>
</dbReference>
<dbReference type="NCBIfam" id="TIGR04057">
    <property type="entry name" value="SusC_RagA_signa"/>
    <property type="match status" value="1"/>
</dbReference>
<keyword evidence="7 8" id="KW-0998">Cell outer membrane</keyword>
<dbReference type="AlphaFoldDB" id="A0AA51N9Y1"/>
<evidence type="ECO:0000259" key="10">
    <source>
        <dbReference type="Pfam" id="PF07715"/>
    </source>
</evidence>
<evidence type="ECO:0000256" key="5">
    <source>
        <dbReference type="ARBA" id="ARBA00022729"/>
    </source>
</evidence>
<evidence type="ECO:0000256" key="2">
    <source>
        <dbReference type="ARBA" id="ARBA00022448"/>
    </source>
</evidence>
<dbReference type="Gene3D" id="2.170.130.10">
    <property type="entry name" value="TonB-dependent receptor, plug domain"/>
    <property type="match status" value="1"/>
</dbReference>
<dbReference type="InterPro" id="IPR037066">
    <property type="entry name" value="Plug_dom_sf"/>
</dbReference>
<evidence type="ECO:0000256" key="9">
    <source>
        <dbReference type="SAM" id="SignalP"/>
    </source>
</evidence>
<evidence type="ECO:0000256" key="1">
    <source>
        <dbReference type="ARBA" id="ARBA00004571"/>
    </source>
</evidence>
<dbReference type="GO" id="GO:0044718">
    <property type="term" value="P:siderophore transmembrane transport"/>
    <property type="evidence" value="ECO:0007669"/>
    <property type="project" value="TreeGrafter"/>
</dbReference>
<dbReference type="PANTHER" id="PTHR30069">
    <property type="entry name" value="TONB-DEPENDENT OUTER MEMBRANE RECEPTOR"/>
    <property type="match status" value="1"/>
</dbReference>
<dbReference type="GO" id="GO:0015344">
    <property type="term" value="F:siderophore uptake transmembrane transporter activity"/>
    <property type="evidence" value="ECO:0007669"/>
    <property type="project" value="TreeGrafter"/>
</dbReference>
<dbReference type="InterPro" id="IPR008969">
    <property type="entry name" value="CarboxyPept-like_regulatory"/>
</dbReference>
<feature type="chain" id="PRO_5041443680" evidence="9">
    <location>
        <begin position="20"/>
        <end position="1068"/>
    </location>
</feature>
<dbReference type="InterPro" id="IPR012910">
    <property type="entry name" value="Plug_dom"/>
</dbReference>
<dbReference type="RefSeq" id="WP_308357278.1">
    <property type="nucleotide sequence ID" value="NZ_CP129970.2"/>
</dbReference>
<comment type="subcellular location">
    <subcellularLocation>
        <location evidence="1 8">Cell outer membrane</location>
        <topology evidence="1 8">Multi-pass membrane protein</topology>
    </subcellularLocation>
</comment>
<keyword evidence="6 8" id="KW-0472">Membrane</keyword>
<dbReference type="SUPFAM" id="SSF56935">
    <property type="entry name" value="Porins"/>
    <property type="match status" value="1"/>
</dbReference>
<evidence type="ECO:0000256" key="6">
    <source>
        <dbReference type="ARBA" id="ARBA00023136"/>
    </source>
</evidence>
<dbReference type="InterPro" id="IPR036942">
    <property type="entry name" value="Beta-barrel_TonB_sf"/>
</dbReference>
<dbReference type="Pfam" id="PF07715">
    <property type="entry name" value="Plug"/>
    <property type="match status" value="1"/>
</dbReference>
<feature type="domain" description="TonB-dependent receptor plug" evidence="10">
    <location>
        <begin position="118"/>
        <end position="243"/>
    </location>
</feature>
<name>A0AA51N9Y1_9BACT</name>
<dbReference type="InterPro" id="IPR039426">
    <property type="entry name" value="TonB-dep_rcpt-like"/>
</dbReference>
<reference evidence="11" key="1">
    <citation type="submission" date="2023-08" db="EMBL/GenBank/DDBJ databases">
        <title>Comparative genomics and taxonomic characterization of three novel marine species of genus Marivirga.</title>
        <authorList>
            <person name="Muhammad N."/>
            <person name="Kim S.-G."/>
        </authorList>
    </citation>
    <scope>NUCLEOTIDE SEQUENCE [LARGE SCALE GENOMIC DNA]</scope>
    <source>
        <strain evidence="11">ABR2-2</strain>
    </source>
</reference>
<keyword evidence="2 8" id="KW-0813">Transport</keyword>
<organism evidence="11 12">
    <name type="scientific">Marivirga arenosa</name>
    <dbReference type="NCBI Taxonomy" id="3059076"/>
    <lineage>
        <taxon>Bacteria</taxon>
        <taxon>Pseudomonadati</taxon>
        <taxon>Bacteroidota</taxon>
        <taxon>Cytophagia</taxon>
        <taxon>Cytophagales</taxon>
        <taxon>Marivirgaceae</taxon>
        <taxon>Marivirga</taxon>
    </lineage>
</organism>
<dbReference type="Proteomes" id="UP001244443">
    <property type="component" value="Chromosome"/>
</dbReference>
<evidence type="ECO:0000256" key="7">
    <source>
        <dbReference type="ARBA" id="ARBA00023237"/>
    </source>
</evidence>
<dbReference type="InterPro" id="IPR023997">
    <property type="entry name" value="TonB-dep_OMP_SusC/RagA_CS"/>
</dbReference>
<keyword evidence="5 9" id="KW-0732">Signal</keyword>
<sequence length="1068" mass="118984">MKRILLVAILCCLYTSLFAQEKIVSGSVFDQNTKEPIPGVNIYLKNSNQGTTSSLDGSFSLAIKNDIKTIVFSFIGYEQKEININDYNKDLTIYLKENALELSEVVVTALGFERQTKNLGYPVQKLDNKQVSNVNTPNFTDNLAGRIAGVTVSSGVTGVGSTSKINIRGEASFTNNNPLFIVDGTPINNNTIVNNTTDLAEGFQEIDFGNGAMDINPDDIESVNVLKGPAAAALYGTRASNGVIIITTKSGKNTSGLGLSINSSFFLKEAFQLPQFQNEYGQGNSGEFAFGDGLGGGVNDVISYSWGPKLNNGYITPQFDSPVTLPNGQVVRGGDVAVHGGTPITPTEMIAYPDNLKDFYQTGYTSIQNIAISNSIENGNYRLSFTDLRDQSIIPGVNLDRKTLRANVGFNPTDKLKVNSHFQYSNSSSDNRPSNGYGSENVNYSIVAWGPRSLDVNALRDYWQPGLEDIQQYSFNYTYFDNPFFTLYENTNSFNRDRIFGNISAQYQFNSKLSLMIRSGMDYSDELRKFKRAFSTNRFKNGAYAEHDVFYREINTDAIINYNDNFGLLGLDFSIGTNRLDQLAITQQAQALSLAQAGIFKLSNSAIPVEIDDFEAQKRINSIFGVAKLSWSNYLFTEITARNDWSSALATPESVENTSFFYPSISTSFIPSYLYDLPNLISFLQLRGSWAQVGNDTNPYQTAGIYNSTTPYMGQPAFSSQSTIPNSNLLPERNTSLEFGTDIRFWQDKLRFDFTYYNTLTENQIIALPVPVSSGYNQQIVNGSKVRSQGIEIIAGLQAYRSSDFNWNTIFNFSRNVSIVEELPDQVDRLTLAYSRIYDSDNQTVWYQVEEGGRLGDMYGTGYLKTEDGQFILDENGNFIADNTLQKLGNYNPDFILGISNDFQYKNFNGSFLLDWRQGGTLVSRTLALGGVGGQLIETINRDQNIVAEGVVNVGTEENPVYEPNTTAISPESYYRQYYDRNHEENNTYNASYLKLRQLSIGYDFPQFKSSEAQLSLSLVGRNLWAWSEIPHFDPEQLAIQGNNFVSGVEDMSYASSRSYGIKISLNF</sequence>
<proteinExistence type="inferred from homology"/>
<dbReference type="GO" id="GO:0009279">
    <property type="term" value="C:cell outer membrane"/>
    <property type="evidence" value="ECO:0007669"/>
    <property type="project" value="UniProtKB-SubCell"/>
</dbReference>
<dbReference type="InterPro" id="IPR023996">
    <property type="entry name" value="TonB-dep_OMP_SusC/RagA"/>
</dbReference>
<comment type="similarity">
    <text evidence="8">Belongs to the TonB-dependent receptor family.</text>
</comment>
<keyword evidence="3 8" id="KW-1134">Transmembrane beta strand</keyword>
<dbReference type="NCBIfam" id="TIGR04056">
    <property type="entry name" value="OMP_RagA_SusC"/>
    <property type="match status" value="1"/>
</dbReference>
<protein>
    <submittedName>
        <fullName evidence="11">SusC/RagA family TonB-linked outer membrane protein</fullName>
    </submittedName>
</protein>
<evidence type="ECO:0000256" key="8">
    <source>
        <dbReference type="PROSITE-ProRule" id="PRU01360"/>
    </source>
</evidence>
<dbReference type="EMBL" id="CP129970">
    <property type="protein sequence ID" value="WMN07201.1"/>
    <property type="molecule type" value="Genomic_DNA"/>
</dbReference>
<accession>A0AA51N9Y1</accession>
<evidence type="ECO:0000313" key="11">
    <source>
        <dbReference type="EMBL" id="WMN07201.1"/>
    </source>
</evidence>
<keyword evidence="12" id="KW-1185">Reference proteome</keyword>
<keyword evidence="4 8" id="KW-0812">Transmembrane</keyword>
<dbReference type="PANTHER" id="PTHR30069:SF29">
    <property type="entry name" value="HEMOGLOBIN AND HEMOGLOBIN-HAPTOGLOBIN-BINDING PROTEIN 1-RELATED"/>
    <property type="match status" value="1"/>
</dbReference>
<gene>
    <name evidence="11" type="ORF">QYS48_28140</name>
</gene>
<dbReference type="Gene3D" id="2.40.170.20">
    <property type="entry name" value="TonB-dependent receptor, beta-barrel domain"/>
    <property type="match status" value="1"/>
</dbReference>
<dbReference type="SUPFAM" id="SSF49464">
    <property type="entry name" value="Carboxypeptidase regulatory domain-like"/>
    <property type="match status" value="1"/>
</dbReference>
<dbReference type="PROSITE" id="PS52016">
    <property type="entry name" value="TONB_DEPENDENT_REC_3"/>
    <property type="match status" value="1"/>
</dbReference>
<evidence type="ECO:0000256" key="3">
    <source>
        <dbReference type="ARBA" id="ARBA00022452"/>
    </source>
</evidence>
<evidence type="ECO:0000313" key="12">
    <source>
        <dbReference type="Proteomes" id="UP001244443"/>
    </source>
</evidence>
<feature type="signal peptide" evidence="9">
    <location>
        <begin position="1"/>
        <end position="19"/>
    </location>
</feature>
<dbReference type="Pfam" id="PF13715">
    <property type="entry name" value="CarbopepD_reg_2"/>
    <property type="match status" value="1"/>
</dbReference>
<evidence type="ECO:0000256" key="4">
    <source>
        <dbReference type="ARBA" id="ARBA00022692"/>
    </source>
</evidence>